<evidence type="ECO:0000256" key="3">
    <source>
        <dbReference type="ARBA" id="ARBA00022692"/>
    </source>
</evidence>
<protein>
    <recommendedName>
        <fullName evidence="7">P-type Zn(2+) transporter</fullName>
        <ecNumber evidence="7">7.2.2.12</ecNumber>
    </recommendedName>
</protein>
<evidence type="ECO:0000256" key="5">
    <source>
        <dbReference type="ARBA" id="ARBA00022989"/>
    </source>
</evidence>
<accession>A0AAU8LY44</accession>
<evidence type="ECO:0000259" key="11">
    <source>
        <dbReference type="Pfam" id="PF00122"/>
    </source>
</evidence>
<comment type="similarity">
    <text evidence="2 9">Belongs to the cation transport ATPase (P-type) (TC 3.A.3) family. Type IB subfamily.</text>
</comment>
<dbReference type="EC" id="7.2.2.12" evidence="7"/>
<dbReference type="GO" id="GO:0046872">
    <property type="term" value="F:metal ion binding"/>
    <property type="evidence" value="ECO:0007669"/>
    <property type="project" value="UniProtKB-KW"/>
</dbReference>
<keyword evidence="6 9" id="KW-0472">Membrane</keyword>
<dbReference type="NCBIfam" id="TIGR01525">
    <property type="entry name" value="ATPase-IB_hvy"/>
    <property type="match status" value="1"/>
</dbReference>
<dbReference type="Gene3D" id="2.70.150.10">
    <property type="entry name" value="Calcium-transporting ATPase, cytoplasmic transduction domain A"/>
    <property type="match status" value="1"/>
</dbReference>
<dbReference type="InterPro" id="IPR036412">
    <property type="entry name" value="HAD-like_sf"/>
</dbReference>
<dbReference type="GO" id="GO:0005524">
    <property type="term" value="F:ATP binding"/>
    <property type="evidence" value="ECO:0007669"/>
    <property type="project" value="UniProtKB-UniRule"/>
</dbReference>
<dbReference type="Pfam" id="PF00122">
    <property type="entry name" value="E1-E2_ATPase"/>
    <property type="match status" value="1"/>
</dbReference>
<dbReference type="GO" id="GO:0016463">
    <property type="term" value="F:P-type zinc transporter activity"/>
    <property type="evidence" value="ECO:0007669"/>
    <property type="project" value="UniProtKB-EC"/>
</dbReference>
<dbReference type="InterPro" id="IPR059000">
    <property type="entry name" value="ATPase_P-type_domA"/>
</dbReference>
<dbReference type="Pfam" id="PF00702">
    <property type="entry name" value="Hydrolase"/>
    <property type="match status" value="1"/>
</dbReference>
<keyword evidence="9" id="KW-0067">ATP-binding</keyword>
<dbReference type="Gene3D" id="3.40.1110.10">
    <property type="entry name" value="Calcium-transporting ATPase, cytoplasmic domain N"/>
    <property type="match status" value="1"/>
</dbReference>
<keyword evidence="5 9" id="KW-1133">Transmembrane helix</keyword>
<feature type="transmembrane region" description="Helical" evidence="9">
    <location>
        <begin position="115"/>
        <end position="135"/>
    </location>
</feature>
<evidence type="ECO:0000256" key="9">
    <source>
        <dbReference type="RuleBase" id="RU362081"/>
    </source>
</evidence>
<dbReference type="NCBIfam" id="TIGR01494">
    <property type="entry name" value="ATPase_P-type"/>
    <property type="match status" value="1"/>
</dbReference>
<dbReference type="GO" id="GO:0016887">
    <property type="term" value="F:ATP hydrolysis activity"/>
    <property type="evidence" value="ECO:0007669"/>
    <property type="project" value="InterPro"/>
</dbReference>
<keyword evidence="9" id="KW-0479">Metal-binding</keyword>
<dbReference type="InterPro" id="IPR051014">
    <property type="entry name" value="Cation_Transport_ATPase_IB"/>
</dbReference>
<dbReference type="InterPro" id="IPR027256">
    <property type="entry name" value="P-typ_ATPase_IB"/>
</dbReference>
<keyword evidence="9" id="KW-1003">Cell membrane</keyword>
<comment type="subcellular location">
    <subcellularLocation>
        <location evidence="9">Cell membrane</location>
    </subcellularLocation>
    <subcellularLocation>
        <location evidence="1">Membrane</location>
    </subcellularLocation>
</comment>
<dbReference type="PANTHER" id="PTHR48085">
    <property type="entry name" value="CADMIUM/ZINC-TRANSPORTING ATPASE HMA2-RELATED"/>
    <property type="match status" value="1"/>
</dbReference>
<dbReference type="InterPro" id="IPR018303">
    <property type="entry name" value="ATPase_P-typ_P_site"/>
</dbReference>
<dbReference type="Gene3D" id="3.40.50.1000">
    <property type="entry name" value="HAD superfamily/HAD-like"/>
    <property type="match status" value="1"/>
</dbReference>
<keyword evidence="4" id="KW-1278">Translocase</keyword>
<reference evidence="12" key="1">
    <citation type="journal article" date="2024" name="Syst. Appl. Microbiol.">
        <title>First single-strain enrichments of Electrothrix cable bacteria, description of E. aestuarii sp. nov. and E. rattekaaiensis sp. nov., and proposal of a cable bacteria taxonomy following the rules of the SeqCode.</title>
        <authorList>
            <person name="Plum-Jensen L.E."/>
            <person name="Schramm A."/>
            <person name="Marshall I.P.G."/>
        </authorList>
    </citation>
    <scope>NUCLEOTIDE SEQUENCE</scope>
    <source>
        <strain evidence="12">Rat1</strain>
    </source>
</reference>
<dbReference type="EMBL" id="CP159373">
    <property type="protein sequence ID" value="XCN74097.1"/>
    <property type="molecule type" value="Genomic_DNA"/>
</dbReference>
<dbReference type="SFLD" id="SFLDS00003">
    <property type="entry name" value="Haloacid_Dehalogenase"/>
    <property type="match status" value="1"/>
</dbReference>
<reference evidence="12" key="2">
    <citation type="submission" date="2024-06" db="EMBL/GenBank/DDBJ databases">
        <authorList>
            <person name="Plum-Jensen L.E."/>
            <person name="Schramm A."/>
            <person name="Marshall I.P.G."/>
        </authorList>
    </citation>
    <scope>NUCLEOTIDE SEQUENCE</scope>
    <source>
        <strain evidence="12">Rat1</strain>
    </source>
</reference>
<dbReference type="SUPFAM" id="SSF56784">
    <property type="entry name" value="HAD-like"/>
    <property type="match status" value="1"/>
</dbReference>
<dbReference type="PROSITE" id="PS00154">
    <property type="entry name" value="ATPASE_E1_E2"/>
    <property type="match status" value="1"/>
</dbReference>
<keyword evidence="9" id="KW-0547">Nucleotide-binding</keyword>
<sequence>MLFELSILSSVAYVVKTASRHRKDGVEIVKDSIYGKVKNKLSQFDADPLIDSLLSPEYSEEKKSSSQRQAKGTAEDIEEKSNSHSLAEKDVNRDMVISTAAMGTAIVGRLVAPPMLLLSLPGWAYVSMPAFIQAYDKIRRKEVDISTIYTVTAAGCFFGGYYISGTMAAFFYVLSKKLLIKITDDSKHSLIDVFNQQPRYVYISVGDGLEERRPFDSLRCGDTVVIHAGNPVPADGTVVEGTASVDQHILTGESQPVEKEKGDKVFAATVVLTGKLYINVEKAGQETSAAQIGKILEEVTKTKTEWQIRAEDFTQKTVMPTLAAGALMLPFGGPMAAVALVNSHFGYRLSIVSSISVLTYMHLIARQGVLIKNGQALDQLHKVDTVVFDKTGTLTSSVPHVCTIHSVGGYNDDQVLAYAAAAEGKNTHPIAQAIVAAAEKQKLELPPLDENSDEAYQIGYGIQVKIGGEMILLGSRRFMEKEQIRIESELVEAEDTAYEQGHSLVMLAVGDSVAGALEFAPTLRPQTRQVIRNLQIQQNKNICILSGDHEMPTKSLARKLGIKKYFSDVLPQDKAEVIKKLQAEGRTVCFVGDGINDSIALKQADVSVSLRGASSIAVDTADIILMNEELAQLSYLFTVIGEYENKMRTNTVTLLSPSIAAAAGVLLFHFNVVDTLLLKQVGLTVSLLNTARPLMKKSDSSELFQPSLTEVKV</sequence>
<name>A0AAU8LY44_9BACT</name>
<feature type="region of interest" description="Disordered" evidence="10">
    <location>
        <begin position="57"/>
        <end position="84"/>
    </location>
</feature>
<organism evidence="12">
    <name type="scientific">Candidatus Electrothrix aestuarii</name>
    <dbReference type="NCBI Taxonomy" id="3062594"/>
    <lineage>
        <taxon>Bacteria</taxon>
        <taxon>Pseudomonadati</taxon>
        <taxon>Thermodesulfobacteriota</taxon>
        <taxon>Desulfobulbia</taxon>
        <taxon>Desulfobulbales</taxon>
        <taxon>Desulfobulbaceae</taxon>
        <taxon>Candidatus Electrothrix</taxon>
    </lineage>
</organism>
<evidence type="ECO:0000256" key="4">
    <source>
        <dbReference type="ARBA" id="ARBA00022967"/>
    </source>
</evidence>
<keyword evidence="3 9" id="KW-0812">Transmembrane</keyword>
<dbReference type="AlphaFoldDB" id="A0AAU8LY44"/>
<dbReference type="PRINTS" id="PR00119">
    <property type="entry name" value="CATATPASE"/>
</dbReference>
<evidence type="ECO:0000256" key="8">
    <source>
        <dbReference type="ARBA" id="ARBA00047308"/>
    </source>
</evidence>
<dbReference type="GO" id="GO:0005886">
    <property type="term" value="C:plasma membrane"/>
    <property type="evidence" value="ECO:0007669"/>
    <property type="project" value="UniProtKB-SubCell"/>
</dbReference>
<dbReference type="InterPro" id="IPR023299">
    <property type="entry name" value="ATPase_P-typ_cyto_dom_N"/>
</dbReference>
<dbReference type="InterPro" id="IPR044492">
    <property type="entry name" value="P_typ_ATPase_HD_dom"/>
</dbReference>
<dbReference type="PROSITE" id="PS01229">
    <property type="entry name" value="COF_2"/>
    <property type="match status" value="1"/>
</dbReference>
<feature type="transmembrane region" description="Helical" evidence="9">
    <location>
        <begin position="147"/>
        <end position="174"/>
    </location>
</feature>
<comment type="caution">
    <text evidence="9">Lacks conserved residue(s) required for the propagation of feature annotation.</text>
</comment>
<dbReference type="InterPro" id="IPR001757">
    <property type="entry name" value="P_typ_ATPase"/>
</dbReference>
<evidence type="ECO:0000313" key="12">
    <source>
        <dbReference type="EMBL" id="XCN74097.1"/>
    </source>
</evidence>
<dbReference type="KEGG" id="eaj:Q3M24_04900"/>
<dbReference type="InterPro" id="IPR008250">
    <property type="entry name" value="ATPase_P-typ_transduc_dom_A_sf"/>
</dbReference>
<comment type="catalytic activity">
    <reaction evidence="8">
        <text>Zn(2+)(in) + ATP + H2O = Zn(2+)(out) + ADP + phosphate + H(+)</text>
        <dbReference type="Rhea" id="RHEA:20621"/>
        <dbReference type="ChEBI" id="CHEBI:15377"/>
        <dbReference type="ChEBI" id="CHEBI:15378"/>
        <dbReference type="ChEBI" id="CHEBI:29105"/>
        <dbReference type="ChEBI" id="CHEBI:30616"/>
        <dbReference type="ChEBI" id="CHEBI:43474"/>
        <dbReference type="ChEBI" id="CHEBI:456216"/>
        <dbReference type="EC" id="7.2.2.12"/>
    </reaction>
</comment>
<dbReference type="PANTHER" id="PTHR48085:SF5">
    <property type="entry name" value="CADMIUM_ZINC-TRANSPORTING ATPASE HMA4-RELATED"/>
    <property type="match status" value="1"/>
</dbReference>
<evidence type="ECO:0000256" key="10">
    <source>
        <dbReference type="SAM" id="MobiDB-lite"/>
    </source>
</evidence>
<evidence type="ECO:0000256" key="2">
    <source>
        <dbReference type="ARBA" id="ARBA00006024"/>
    </source>
</evidence>
<dbReference type="InterPro" id="IPR023214">
    <property type="entry name" value="HAD_sf"/>
</dbReference>
<evidence type="ECO:0000256" key="6">
    <source>
        <dbReference type="ARBA" id="ARBA00023136"/>
    </source>
</evidence>
<evidence type="ECO:0000256" key="7">
    <source>
        <dbReference type="ARBA" id="ARBA00039097"/>
    </source>
</evidence>
<evidence type="ECO:0000256" key="1">
    <source>
        <dbReference type="ARBA" id="ARBA00004370"/>
    </source>
</evidence>
<dbReference type="SUPFAM" id="SSF81653">
    <property type="entry name" value="Calcium ATPase, transduction domain A"/>
    <property type="match status" value="1"/>
</dbReference>
<gene>
    <name evidence="12" type="ORF">Q3M24_04900</name>
</gene>
<feature type="domain" description="P-type ATPase A" evidence="11">
    <location>
        <begin position="206"/>
        <end position="296"/>
    </location>
</feature>
<dbReference type="SFLD" id="SFLDG00002">
    <property type="entry name" value="C1.7:_P-type_atpase_like"/>
    <property type="match status" value="1"/>
</dbReference>
<dbReference type="SFLD" id="SFLDF00027">
    <property type="entry name" value="p-type_atpase"/>
    <property type="match status" value="1"/>
</dbReference>
<proteinExistence type="inferred from homology"/>